<sequence length="577" mass="64771">MKKNFVIISSFLFLCLGISYSAMSQINKVFGVEVVPNTVEGIPIRSVVILLEKEGKEYLADSLEMEAFYNAFKLRPGGVFRQISADLALTVFLEQKEIKQAGYKVYTSEITGPVVLVVRASFDEEGEAFQPQSSKKEISFPTILETERSKLTLILNGAIGFYHDQNAFFSKGPEFTQGNPVATNPAVRGGRFWGETFLEPGIGGITQIKNSRFYTYGAASFLVSARNTTDIYSEGAAAFVTVERLYGGLLLPQLGKNNNLNIDVSAGRQFFQLNDGFLFSRFSGSANAGERGSLYLNSRTAYQMTVWGKANWKKFNFSAYYLEPQELFKDRQSDTRFLGGGVTYNDNKNLDLGFHYITINSSKSSYTTPNGRIPMEGLQTLNPKLWISNIAGKGIFLKSEYAFQRHSTANMVSNAWYMGVGLTKPSWKFSPIFYYRYAFMKGDNPATGRFERFDVLQSGGLGNWVQGINFKKIIGDGNLITHRIEVKGYLAKNMDLSLDYFFLKADSFSNLGSLAPIADLKSKDYGHEVTGTYRYFWKNYLFLSVISWSSPGDAISSSFDSNVYDWMTFQASTFMFF</sequence>
<dbReference type="EMBL" id="JACIJO010000006">
    <property type="protein sequence ID" value="MBB6328979.1"/>
    <property type="molecule type" value="Genomic_DNA"/>
</dbReference>
<organism evidence="2 3">
    <name type="scientific">Algoriphagus iocasae</name>
    <dbReference type="NCBI Taxonomy" id="1836499"/>
    <lineage>
        <taxon>Bacteria</taxon>
        <taxon>Pseudomonadati</taxon>
        <taxon>Bacteroidota</taxon>
        <taxon>Cytophagia</taxon>
        <taxon>Cytophagales</taxon>
        <taxon>Cyclobacteriaceae</taxon>
        <taxon>Algoriphagus</taxon>
    </lineage>
</organism>
<evidence type="ECO:0000256" key="1">
    <source>
        <dbReference type="SAM" id="SignalP"/>
    </source>
</evidence>
<keyword evidence="1" id="KW-0732">Signal</keyword>
<evidence type="ECO:0000313" key="2">
    <source>
        <dbReference type="EMBL" id="MBB6328979.1"/>
    </source>
</evidence>
<protein>
    <recommendedName>
        <fullName evidence="4">Alginate export domain-containing protein</fullName>
    </recommendedName>
</protein>
<evidence type="ECO:0008006" key="4">
    <source>
        <dbReference type="Google" id="ProtNLM"/>
    </source>
</evidence>
<evidence type="ECO:0000313" key="3">
    <source>
        <dbReference type="Proteomes" id="UP000588604"/>
    </source>
</evidence>
<dbReference type="AlphaFoldDB" id="A0A841MT97"/>
<reference evidence="2 3" key="1">
    <citation type="submission" date="2020-08" db="EMBL/GenBank/DDBJ databases">
        <title>Genomic Encyclopedia of Type Strains, Phase IV (KMG-IV): sequencing the most valuable type-strain genomes for metagenomic binning, comparative biology and taxonomic classification.</title>
        <authorList>
            <person name="Goeker M."/>
        </authorList>
    </citation>
    <scope>NUCLEOTIDE SEQUENCE [LARGE SCALE GENOMIC DNA]</scope>
    <source>
        <strain evidence="2 3">DSM 102044</strain>
    </source>
</reference>
<comment type="caution">
    <text evidence="2">The sequence shown here is derived from an EMBL/GenBank/DDBJ whole genome shotgun (WGS) entry which is preliminary data.</text>
</comment>
<feature type="signal peptide" evidence="1">
    <location>
        <begin position="1"/>
        <end position="24"/>
    </location>
</feature>
<name>A0A841MT97_9BACT</name>
<dbReference type="Proteomes" id="UP000588604">
    <property type="component" value="Unassembled WGS sequence"/>
</dbReference>
<accession>A0A841MT97</accession>
<keyword evidence="3" id="KW-1185">Reference proteome</keyword>
<proteinExistence type="predicted"/>
<feature type="chain" id="PRO_5032402846" description="Alginate export domain-containing protein" evidence="1">
    <location>
        <begin position="25"/>
        <end position="577"/>
    </location>
</feature>
<gene>
    <name evidence="2" type="ORF">FHS59_004643</name>
</gene>
<dbReference type="RefSeq" id="WP_184498624.1">
    <property type="nucleotide sequence ID" value="NZ_JACIJO010000006.1"/>
</dbReference>